<keyword evidence="1" id="KW-0812">Transmembrane</keyword>
<sequence length="254" mass="28810">MDNGFNNLDEPTLAEQASCYGLPYGIFGIVCWTFSFSSIFLTYINCPMFSPHRWGNRYEAQGPWMTFITACFILGPAIFTCINCKAEWMMTLVAIGQLTPWSFKIMNDGDRSYMAADEEKQINYIKDEVLNRWNAYSKVGKFMTIPLSLAGWIGMTALSISLMRTEEAVSSWIWSLYLVAAILIILFIYLNSRKIGKRSFYYAIMFILTTLHVIGSHIILARISNNLSGVAPNAGLASSIIFFIGKRLLFLNFH</sequence>
<feature type="transmembrane region" description="Helical" evidence="1">
    <location>
        <begin position="202"/>
        <end position="224"/>
    </location>
</feature>
<dbReference type="OrthoDB" id="2396694at2759"/>
<accession>A0A397TTV3</accession>
<keyword evidence="1" id="KW-0472">Membrane</keyword>
<reference evidence="2 3" key="1">
    <citation type="submission" date="2018-06" db="EMBL/GenBank/DDBJ databases">
        <title>Comparative genomics reveals the genomic features of Rhizophagus irregularis, R. cerebriforme, R. diaphanum and Gigaspora rosea, and their symbiotic lifestyle signature.</title>
        <authorList>
            <person name="Morin E."/>
            <person name="San Clemente H."/>
            <person name="Chen E.C.H."/>
            <person name="De La Providencia I."/>
            <person name="Hainaut M."/>
            <person name="Kuo A."/>
            <person name="Kohler A."/>
            <person name="Murat C."/>
            <person name="Tang N."/>
            <person name="Roy S."/>
            <person name="Loubradou J."/>
            <person name="Henrissat B."/>
            <person name="Grigoriev I.V."/>
            <person name="Corradi N."/>
            <person name="Roux C."/>
            <person name="Martin F.M."/>
        </authorList>
    </citation>
    <scope>NUCLEOTIDE SEQUENCE [LARGE SCALE GENOMIC DNA]</scope>
    <source>
        <strain evidence="2 3">DAOM 227022</strain>
    </source>
</reference>
<proteinExistence type="predicted"/>
<protein>
    <submittedName>
        <fullName evidence="2">Uncharacterized protein</fullName>
    </submittedName>
</protein>
<organism evidence="2 3">
    <name type="scientific">Glomus cerebriforme</name>
    <dbReference type="NCBI Taxonomy" id="658196"/>
    <lineage>
        <taxon>Eukaryota</taxon>
        <taxon>Fungi</taxon>
        <taxon>Fungi incertae sedis</taxon>
        <taxon>Mucoromycota</taxon>
        <taxon>Glomeromycotina</taxon>
        <taxon>Glomeromycetes</taxon>
        <taxon>Glomerales</taxon>
        <taxon>Glomeraceae</taxon>
        <taxon>Glomus</taxon>
    </lineage>
</organism>
<dbReference type="AlphaFoldDB" id="A0A397TTV3"/>
<dbReference type="EMBL" id="QKYT01000017">
    <property type="protein sequence ID" value="RIA98334.1"/>
    <property type="molecule type" value="Genomic_DNA"/>
</dbReference>
<feature type="transmembrane region" description="Helical" evidence="1">
    <location>
        <begin position="172"/>
        <end position="190"/>
    </location>
</feature>
<dbReference type="Proteomes" id="UP000265703">
    <property type="component" value="Unassembled WGS sequence"/>
</dbReference>
<comment type="caution">
    <text evidence="2">The sequence shown here is derived from an EMBL/GenBank/DDBJ whole genome shotgun (WGS) entry which is preliminary data.</text>
</comment>
<evidence type="ECO:0000256" key="1">
    <source>
        <dbReference type="SAM" id="Phobius"/>
    </source>
</evidence>
<feature type="transmembrane region" description="Helical" evidence="1">
    <location>
        <begin position="64"/>
        <end position="82"/>
    </location>
</feature>
<evidence type="ECO:0000313" key="3">
    <source>
        <dbReference type="Proteomes" id="UP000265703"/>
    </source>
</evidence>
<evidence type="ECO:0000313" key="2">
    <source>
        <dbReference type="EMBL" id="RIA98334.1"/>
    </source>
</evidence>
<keyword evidence="1" id="KW-1133">Transmembrane helix</keyword>
<feature type="transmembrane region" description="Helical" evidence="1">
    <location>
        <begin position="230"/>
        <end position="249"/>
    </location>
</feature>
<feature type="transmembrane region" description="Helical" evidence="1">
    <location>
        <begin position="142"/>
        <end position="160"/>
    </location>
</feature>
<name>A0A397TTV3_9GLOM</name>
<gene>
    <name evidence="2" type="ORF">C1645_750288</name>
</gene>
<feature type="transmembrane region" description="Helical" evidence="1">
    <location>
        <begin position="21"/>
        <end position="44"/>
    </location>
</feature>
<keyword evidence="3" id="KW-1185">Reference proteome</keyword>